<evidence type="ECO:0000313" key="2">
    <source>
        <dbReference type="EMBL" id="GLC88838.1"/>
    </source>
</evidence>
<organism evidence="2 3">
    <name type="scientific">Lysinibacillus piscis</name>
    <dbReference type="NCBI Taxonomy" id="2518931"/>
    <lineage>
        <taxon>Bacteria</taxon>
        <taxon>Bacillati</taxon>
        <taxon>Bacillota</taxon>
        <taxon>Bacilli</taxon>
        <taxon>Bacillales</taxon>
        <taxon>Bacillaceae</taxon>
        <taxon>Lysinibacillus</taxon>
    </lineage>
</organism>
<keyword evidence="1" id="KW-1133">Transmembrane helix</keyword>
<keyword evidence="3" id="KW-1185">Reference proteome</keyword>
<feature type="transmembrane region" description="Helical" evidence="1">
    <location>
        <begin position="55"/>
        <end position="75"/>
    </location>
</feature>
<name>A0ABQ5NKL2_9BACI</name>
<dbReference type="NCBIfam" id="TIGR04104">
    <property type="entry name" value="cxxc_20_cxxc"/>
    <property type="match status" value="1"/>
</dbReference>
<gene>
    <name evidence="2" type="ORF">LYSBPC_19650</name>
</gene>
<keyword evidence="1" id="KW-0472">Membrane</keyword>
<feature type="transmembrane region" description="Helical" evidence="1">
    <location>
        <begin position="95"/>
        <end position="116"/>
    </location>
</feature>
<protein>
    <recommendedName>
        <fullName evidence="4">Cxxc_20_cxxc protein</fullName>
    </recommendedName>
</protein>
<dbReference type="EMBL" id="BRZA01000002">
    <property type="protein sequence ID" value="GLC88838.1"/>
    <property type="molecule type" value="Genomic_DNA"/>
</dbReference>
<evidence type="ECO:0000313" key="3">
    <source>
        <dbReference type="Proteomes" id="UP001065593"/>
    </source>
</evidence>
<accession>A0ABQ5NKL2</accession>
<reference evidence="2" key="1">
    <citation type="submission" date="2022-08" db="EMBL/GenBank/DDBJ databases">
        <title>Draft genome sequence of Lysinibacillus sp. strain KH24.</title>
        <authorList>
            <person name="Kanbe H."/>
            <person name="Itoh H."/>
        </authorList>
    </citation>
    <scope>NUCLEOTIDE SEQUENCE</scope>
    <source>
        <strain evidence="2">KH24</strain>
    </source>
</reference>
<dbReference type="Proteomes" id="UP001065593">
    <property type="component" value="Unassembled WGS sequence"/>
</dbReference>
<sequence length="225" mass="26585">MDIEDIIAEHGDYAMSRFKKDILYELHNVKLTEDRKQIIIQQAHQKRPQRKQHSWHYRAVLLAFTIGLVFFGYLLTQTSTQRTASQPTITSWNPFVTDMVKGVCILCFIVGATIILKRVDYKRGIDLPSCIACGEQWSVKQARRVAMSNDNSVTCPYCQKKQYRVMGQKRWMNRLYILIPITIFCMNMFQHFWIGIAFYGIGALWWIYYTTPYSYDLQEEEKPLW</sequence>
<feature type="transmembrane region" description="Helical" evidence="1">
    <location>
        <begin position="175"/>
        <end position="208"/>
    </location>
</feature>
<dbReference type="InterPro" id="IPR026369">
    <property type="entry name" value="CxxC_20_CxxC"/>
</dbReference>
<proteinExistence type="predicted"/>
<evidence type="ECO:0008006" key="4">
    <source>
        <dbReference type="Google" id="ProtNLM"/>
    </source>
</evidence>
<keyword evidence="1" id="KW-0812">Transmembrane</keyword>
<evidence type="ECO:0000256" key="1">
    <source>
        <dbReference type="SAM" id="Phobius"/>
    </source>
</evidence>
<dbReference type="RefSeq" id="WP_264988592.1">
    <property type="nucleotide sequence ID" value="NZ_BRZA01000002.1"/>
</dbReference>
<comment type="caution">
    <text evidence="2">The sequence shown here is derived from an EMBL/GenBank/DDBJ whole genome shotgun (WGS) entry which is preliminary data.</text>
</comment>